<evidence type="ECO:0000313" key="11">
    <source>
        <dbReference type="Proteomes" id="UP000472755"/>
    </source>
</evidence>
<comment type="caution">
    <text evidence="2">The sequence shown here is derived from an EMBL/GenBank/DDBJ whole genome shotgun (WGS) entry which is preliminary data.</text>
</comment>
<organism evidence="2 7">
    <name type="scientific">Ruthenibacterium lactatiformans</name>
    <dbReference type="NCBI Taxonomy" id="1550024"/>
    <lineage>
        <taxon>Bacteria</taxon>
        <taxon>Bacillati</taxon>
        <taxon>Bacillota</taxon>
        <taxon>Clostridia</taxon>
        <taxon>Eubacteriales</taxon>
        <taxon>Oscillospiraceae</taxon>
        <taxon>Ruthenibacterium</taxon>
    </lineage>
</organism>
<dbReference type="AlphaFoldDB" id="A0A0D8IYT8"/>
<feature type="transmembrane region" description="Helical" evidence="1">
    <location>
        <begin position="28"/>
        <end position="45"/>
    </location>
</feature>
<feature type="transmembrane region" description="Helical" evidence="1">
    <location>
        <begin position="57"/>
        <end position="81"/>
    </location>
</feature>
<dbReference type="InterPro" id="IPR010540">
    <property type="entry name" value="CmpB_TMEM229"/>
</dbReference>
<evidence type="ECO:0000256" key="1">
    <source>
        <dbReference type="SAM" id="Phobius"/>
    </source>
</evidence>
<reference evidence="4 9" key="4">
    <citation type="submission" date="2019-08" db="EMBL/GenBank/DDBJ databases">
        <title>In-depth cultivation of the pig gut microbiome towards novel bacterial diversity and tailored functional studies.</title>
        <authorList>
            <person name="Wylensek D."/>
            <person name="Hitch T.C.A."/>
            <person name="Clavel T."/>
        </authorList>
    </citation>
    <scope>NUCLEOTIDE SEQUENCE [LARGE SCALE GENOMIC DNA]</scope>
    <source>
        <strain evidence="4 9">WCA3-601-WT-6J</strain>
    </source>
</reference>
<proteinExistence type="predicted"/>
<keyword evidence="1" id="KW-1133">Transmembrane helix</keyword>
<protein>
    <recommendedName>
        <fullName evidence="12">ABC transporter permease</fullName>
    </recommendedName>
</protein>
<dbReference type="GeneID" id="42857293"/>
<keyword evidence="1" id="KW-0812">Transmembrane</keyword>
<reference evidence="2" key="1">
    <citation type="submission" date="2015-02" db="EMBL/GenBank/DDBJ databases">
        <title>A novel member of the family Ruminococcaceae isolated from human feces.</title>
        <authorList>
            <person name="Shkoporov A.N."/>
            <person name="Chaplin A.V."/>
            <person name="Motuzova O.V."/>
            <person name="Kafarskaia L.I."/>
            <person name="Khokhlova E.V."/>
            <person name="Efimov B.A."/>
        </authorList>
    </citation>
    <scope>NUCLEOTIDE SEQUENCE [LARGE SCALE GENOMIC DNA]</scope>
    <source>
        <strain evidence="2">585-1</strain>
    </source>
</reference>
<evidence type="ECO:0000313" key="8">
    <source>
        <dbReference type="Proteomes" id="UP000053433"/>
    </source>
</evidence>
<evidence type="ECO:0000313" key="6">
    <source>
        <dbReference type="EMBL" id="MTS50985.1"/>
    </source>
</evidence>
<sequence>MKEKATAFAVGATGYPCIEILARGHTHWSMALLGGICVLALVWIARRYPGMNIAVQAALGTAFITAAELAVGLVVNRALGWQVWDYSREFGNVLGQICPLFSFYWFLLCLPVFGLLRLAARWKAKRASEV</sequence>
<dbReference type="EMBL" id="JXXK01000017">
    <property type="protein sequence ID" value="KJF39461.1"/>
    <property type="molecule type" value="Genomic_DNA"/>
</dbReference>
<evidence type="ECO:0000313" key="2">
    <source>
        <dbReference type="EMBL" id="KJF39461.1"/>
    </source>
</evidence>
<dbReference type="RefSeq" id="WP_009325327.1">
    <property type="nucleotide sequence ID" value="NZ_CAOJUJ010000030.1"/>
</dbReference>
<dbReference type="Proteomes" id="UP000472755">
    <property type="component" value="Unassembled WGS sequence"/>
</dbReference>
<evidence type="ECO:0000313" key="3">
    <source>
        <dbReference type="EMBL" id="KUE76984.1"/>
    </source>
</evidence>
<keyword evidence="7" id="KW-1185">Reference proteome</keyword>
<dbReference type="EMBL" id="WMZR01000005">
    <property type="protein sequence ID" value="MTS50985.1"/>
    <property type="molecule type" value="Genomic_DNA"/>
</dbReference>
<name>A0A0D8IYT8_9FIRM</name>
<accession>A0A0D8IYT8</accession>
<evidence type="ECO:0000313" key="9">
    <source>
        <dbReference type="Proteomes" id="UP000431913"/>
    </source>
</evidence>
<gene>
    <name evidence="3" type="ORF">ASJ35_05260</name>
    <name evidence="4" type="ORF">FYJ76_09425</name>
    <name evidence="6" type="ORF">GMD52_05450</name>
    <name evidence="5" type="ORF">GMD59_08385</name>
    <name evidence="2" type="ORF">TQ39_11975</name>
</gene>
<feature type="transmembrane region" description="Helical" evidence="1">
    <location>
        <begin position="93"/>
        <end position="116"/>
    </location>
</feature>
<dbReference type="Proteomes" id="UP000431913">
    <property type="component" value="Unassembled WGS sequence"/>
</dbReference>
<reference evidence="10 11" key="3">
    <citation type="journal article" date="2019" name="Nat. Med.">
        <title>A library of human gut bacterial isolates paired with longitudinal multiomics data enables mechanistic microbiome research.</title>
        <authorList>
            <person name="Poyet M."/>
            <person name="Groussin M."/>
            <person name="Gibbons S.M."/>
            <person name="Avila-Pacheco J."/>
            <person name="Jiang X."/>
            <person name="Kearney S.M."/>
            <person name="Perrotta A.R."/>
            <person name="Berdy B."/>
            <person name="Zhao S."/>
            <person name="Lieberman T.D."/>
            <person name="Swanson P.K."/>
            <person name="Smith M."/>
            <person name="Roesemann S."/>
            <person name="Alexander J.E."/>
            <person name="Rich S.A."/>
            <person name="Livny J."/>
            <person name="Vlamakis H."/>
            <person name="Clish C."/>
            <person name="Bullock K."/>
            <person name="Deik A."/>
            <person name="Scott J."/>
            <person name="Pierce K.A."/>
            <person name="Xavier R.J."/>
            <person name="Alm E.J."/>
        </authorList>
    </citation>
    <scope>NUCLEOTIDE SEQUENCE [LARGE SCALE GENOMIC DNA]</scope>
    <source>
        <strain evidence="5 11">BIOML-A4</strain>
        <strain evidence="6 10">BIOML-A7</strain>
    </source>
</reference>
<dbReference type="Proteomes" id="UP000449193">
    <property type="component" value="Unassembled WGS sequence"/>
</dbReference>
<dbReference type="Pfam" id="PF06541">
    <property type="entry name" value="ABC_trans_CmpB"/>
    <property type="match status" value="1"/>
</dbReference>
<evidence type="ECO:0000313" key="4">
    <source>
        <dbReference type="EMBL" id="MST92154.1"/>
    </source>
</evidence>
<dbReference type="EMBL" id="WMZU01000011">
    <property type="protein sequence ID" value="MTS27305.1"/>
    <property type="molecule type" value="Genomic_DNA"/>
</dbReference>
<keyword evidence="1" id="KW-0472">Membrane</keyword>
<reference evidence="3 8" key="2">
    <citation type="submission" date="2015-10" db="EMBL/GenBank/DDBJ databases">
        <title>A novel member of the family Ruminococcaceae isolated from human faeces.</title>
        <authorList>
            <person name="Shkoporov A.N."/>
            <person name="Chaplin A.V."/>
            <person name="Motuzova O.V."/>
            <person name="Kafarskaia L.I."/>
            <person name="Efimov B.A."/>
        </authorList>
    </citation>
    <scope>NUCLEOTIDE SEQUENCE [LARGE SCALE GENOMIC DNA]</scope>
    <source>
        <strain evidence="3 8">668</strain>
    </source>
</reference>
<dbReference type="EMBL" id="VUNJ01000008">
    <property type="protein sequence ID" value="MST92154.1"/>
    <property type="molecule type" value="Genomic_DNA"/>
</dbReference>
<dbReference type="Proteomes" id="UP000032483">
    <property type="component" value="Unassembled WGS sequence"/>
</dbReference>
<evidence type="ECO:0000313" key="7">
    <source>
        <dbReference type="Proteomes" id="UP000032483"/>
    </source>
</evidence>
<evidence type="ECO:0000313" key="10">
    <source>
        <dbReference type="Proteomes" id="UP000449193"/>
    </source>
</evidence>
<dbReference type="EMBL" id="LMUA01000005">
    <property type="protein sequence ID" value="KUE76984.1"/>
    <property type="molecule type" value="Genomic_DNA"/>
</dbReference>
<dbReference type="Proteomes" id="UP000053433">
    <property type="component" value="Unassembled WGS sequence"/>
</dbReference>
<accession>A0A0W7TT03</accession>
<evidence type="ECO:0008006" key="12">
    <source>
        <dbReference type="Google" id="ProtNLM"/>
    </source>
</evidence>
<evidence type="ECO:0000313" key="5">
    <source>
        <dbReference type="EMBL" id="MTS27305.1"/>
    </source>
</evidence>